<proteinExistence type="predicted"/>
<gene>
    <name evidence="2" type="ORF">MTR67_038820</name>
</gene>
<evidence type="ECO:0000259" key="1">
    <source>
        <dbReference type="Pfam" id="PF14111"/>
    </source>
</evidence>
<sequence>MTNTTIGDKVTKIQLAKGQDMVGDNFGVSIEQWPAIQGAKTPIKNSTIMSKLTCLGSAISMSKEKVSELRKIIGEVGEEMEKEGEEVSERKWASLFKGNRLATQGMTLQYVAPIVRNGETVVELCKAEVELEMQKWEQALILYVVGAEPTIAALERYIVANWTYIVKPKVYCHNDGYFLVKFTTLEDRDEVFYAGPHMLNQKPIIVKKWTPDFDFTKEVMQTIPIWVKFPNLPLNY</sequence>
<dbReference type="InterPro" id="IPR025558">
    <property type="entry name" value="DUF4283"/>
</dbReference>
<protein>
    <recommendedName>
        <fullName evidence="1">DUF4283 domain-containing protein</fullName>
    </recommendedName>
</protein>
<reference evidence="2" key="1">
    <citation type="submission" date="2023-08" db="EMBL/GenBank/DDBJ databases">
        <title>A de novo genome assembly of Solanum verrucosum Schlechtendal, a Mexican diploid species geographically isolated from the other diploid A-genome species in potato relatives.</title>
        <authorList>
            <person name="Hosaka K."/>
        </authorList>
    </citation>
    <scope>NUCLEOTIDE SEQUENCE</scope>
    <source>
        <tissue evidence="2">Young leaves</tissue>
    </source>
</reference>
<dbReference type="PANTHER" id="PTHR33233:SF17">
    <property type="entry name" value="DUF4283 DOMAIN-CONTAINING PROTEIN"/>
    <property type="match status" value="1"/>
</dbReference>
<dbReference type="Pfam" id="PF14111">
    <property type="entry name" value="DUF4283"/>
    <property type="match status" value="1"/>
</dbReference>
<evidence type="ECO:0000313" key="2">
    <source>
        <dbReference type="EMBL" id="WMV45435.1"/>
    </source>
</evidence>
<dbReference type="AlphaFoldDB" id="A0AAF0UGP9"/>
<evidence type="ECO:0000313" key="3">
    <source>
        <dbReference type="Proteomes" id="UP001234989"/>
    </source>
</evidence>
<dbReference type="Proteomes" id="UP001234989">
    <property type="component" value="Chromosome 9"/>
</dbReference>
<name>A0AAF0UGP9_SOLVR</name>
<keyword evidence="3" id="KW-1185">Reference proteome</keyword>
<feature type="domain" description="DUF4283" evidence="1">
    <location>
        <begin position="133"/>
        <end position="216"/>
    </location>
</feature>
<accession>A0AAF0UGP9</accession>
<dbReference type="EMBL" id="CP133620">
    <property type="protein sequence ID" value="WMV45435.1"/>
    <property type="molecule type" value="Genomic_DNA"/>
</dbReference>
<organism evidence="2 3">
    <name type="scientific">Solanum verrucosum</name>
    <dbReference type="NCBI Taxonomy" id="315347"/>
    <lineage>
        <taxon>Eukaryota</taxon>
        <taxon>Viridiplantae</taxon>
        <taxon>Streptophyta</taxon>
        <taxon>Embryophyta</taxon>
        <taxon>Tracheophyta</taxon>
        <taxon>Spermatophyta</taxon>
        <taxon>Magnoliopsida</taxon>
        <taxon>eudicotyledons</taxon>
        <taxon>Gunneridae</taxon>
        <taxon>Pentapetalae</taxon>
        <taxon>asterids</taxon>
        <taxon>lamiids</taxon>
        <taxon>Solanales</taxon>
        <taxon>Solanaceae</taxon>
        <taxon>Solanoideae</taxon>
        <taxon>Solaneae</taxon>
        <taxon>Solanum</taxon>
    </lineage>
</organism>
<dbReference type="PANTHER" id="PTHR33233">
    <property type="entry name" value="ENDONUCLEASE/EXONUCLEASE/PHOSPHATASE"/>
    <property type="match status" value="1"/>
</dbReference>